<evidence type="ECO:0000313" key="2">
    <source>
        <dbReference type="Proteomes" id="UP000615446"/>
    </source>
</evidence>
<dbReference type="AlphaFoldDB" id="A0A8H3KR17"/>
<dbReference type="EMBL" id="BLAL01000005">
    <property type="protein sequence ID" value="GES73269.1"/>
    <property type="molecule type" value="Genomic_DNA"/>
</dbReference>
<proteinExistence type="predicted"/>
<name>A0A8H3KR17_9GLOM</name>
<sequence>MQHSSKRLIEKCIREERVKKLAHEWKAKAPPKEMDGNLFPPSISLKGAKALIFPRKLLQSSSSSVNCQNAWIWHGVIFKSDFIDVSMYHGNQNIVVYSYSQSHTQRETRRGKNHITTFLI</sequence>
<evidence type="ECO:0000313" key="1">
    <source>
        <dbReference type="EMBL" id="GES73269.1"/>
    </source>
</evidence>
<organism evidence="1 2">
    <name type="scientific">Rhizophagus clarus</name>
    <dbReference type="NCBI Taxonomy" id="94130"/>
    <lineage>
        <taxon>Eukaryota</taxon>
        <taxon>Fungi</taxon>
        <taxon>Fungi incertae sedis</taxon>
        <taxon>Mucoromycota</taxon>
        <taxon>Glomeromycotina</taxon>
        <taxon>Glomeromycetes</taxon>
        <taxon>Glomerales</taxon>
        <taxon>Glomeraceae</taxon>
        <taxon>Rhizophagus</taxon>
    </lineage>
</organism>
<protein>
    <submittedName>
        <fullName evidence="1">Uncharacterized protein</fullName>
    </submittedName>
</protein>
<reference evidence="1" key="1">
    <citation type="submission" date="2019-10" db="EMBL/GenBank/DDBJ databases">
        <title>Conservation and host-specific expression of non-tandemly repeated heterogenous ribosome RNA gene in arbuscular mycorrhizal fungi.</title>
        <authorList>
            <person name="Maeda T."/>
            <person name="Kobayashi Y."/>
            <person name="Nakagawa T."/>
            <person name="Ezawa T."/>
            <person name="Yamaguchi K."/>
            <person name="Bino T."/>
            <person name="Nishimoto Y."/>
            <person name="Shigenobu S."/>
            <person name="Kawaguchi M."/>
        </authorList>
    </citation>
    <scope>NUCLEOTIDE SEQUENCE</scope>
    <source>
        <strain evidence="1">HR1</strain>
    </source>
</reference>
<gene>
    <name evidence="1" type="ORF">RCL2_000081200</name>
</gene>
<accession>A0A8H3KR17</accession>
<dbReference type="Proteomes" id="UP000615446">
    <property type="component" value="Unassembled WGS sequence"/>
</dbReference>
<comment type="caution">
    <text evidence="1">The sequence shown here is derived from an EMBL/GenBank/DDBJ whole genome shotgun (WGS) entry which is preliminary data.</text>
</comment>